<evidence type="ECO:0000313" key="1">
    <source>
        <dbReference type="EMBL" id="GAA1217506.1"/>
    </source>
</evidence>
<organism evidence="1 2">
    <name type="scientific">Rhodoglobus aureus</name>
    <dbReference type="NCBI Taxonomy" id="191497"/>
    <lineage>
        <taxon>Bacteria</taxon>
        <taxon>Bacillati</taxon>
        <taxon>Actinomycetota</taxon>
        <taxon>Actinomycetes</taxon>
        <taxon>Micrococcales</taxon>
        <taxon>Microbacteriaceae</taxon>
        <taxon>Rhodoglobus</taxon>
    </lineage>
</organism>
<protein>
    <submittedName>
        <fullName evidence="1">Uncharacterized protein</fullName>
    </submittedName>
</protein>
<gene>
    <name evidence="1" type="ORF">GCM10009655_16190</name>
</gene>
<keyword evidence="2" id="KW-1185">Reference proteome</keyword>
<proteinExistence type="predicted"/>
<evidence type="ECO:0000313" key="2">
    <source>
        <dbReference type="Proteomes" id="UP001500943"/>
    </source>
</evidence>
<reference evidence="1 2" key="1">
    <citation type="journal article" date="2019" name="Int. J. Syst. Evol. Microbiol.">
        <title>The Global Catalogue of Microorganisms (GCM) 10K type strain sequencing project: providing services to taxonomists for standard genome sequencing and annotation.</title>
        <authorList>
            <consortium name="The Broad Institute Genomics Platform"/>
            <consortium name="The Broad Institute Genome Sequencing Center for Infectious Disease"/>
            <person name="Wu L."/>
            <person name="Ma J."/>
        </authorList>
    </citation>
    <scope>NUCLEOTIDE SEQUENCE [LARGE SCALE GENOMIC DNA]</scope>
    <source>
        <strain evidence="1 2">JCM 12762</strain>
    </source>
</reference>
<accession>A0ABN1VQ98</accession>
<dbReference type="Proteomes" id="UP001500943">
    <property type="component" value="Unassembled WGS sequence"/>
</dbReference>
<dbReference type="EMBL" id="BAAAKW010000029">
    <property type="protein sequence ID" value="GAA1217506.1"/>
    <property type="molecule type" value="Genomic_DNA"/>
</dbReference>
<sequence>MQLIARACRLAKSQGHRESECAQQEVAKNDALGDGGYDHGRALLWLTVCSKEPRFTFGPLEDHFGVARLLGGDVGEQLTCGFRISALCLNSGVKCYCGAEQTGEISPPQLLNSERRQVACFVQFALMQAHNCERVRPHPGGVGEAVESALGCKLAGPCNVRRGDENKKF</sequence>
<name>A0ABN1VQ98_9MICO</name>
<comment type="caution">
    <text evidence="1">The sequence shown here is derived from an EMBL/GenBank/DDBJ whole genome shotgun (WGS) entry which is preliminary data.</text>
</comment>